<comment type="caution">
    <text evidence="1">The sequence shown here is derived from an EMBL/GenBank/DDBJ whole genome shotgun (WGS) entry which is preliminary data.</text>
</comment>
<keyword evidence="2" id="KW-1185">Reference proteome</keyword>
<accession>A0A5C5TZF1</accession>
<protein>
    <submittedName>
        <fullName evidence="1">Uncharacterized protein</fullName>
    </submittedName>
</protein>
<dbReference type="OrthoDB" id="5986765at2"/>
<gene>
    <name evidence="1" type="ORF">FQY83_12015</name>
</gene>
<dbReference type="EMBL" id="VOHK01000005">
    <property type="protein sequence ID" value="TWT19087.1"/>
    <property type="molecule type" value="Genomic_DNA"/>
</dbReference>
<dbReference type="AlphaFoldDB" id="A0A5C5TZF1"/>
<proteinExistence type="predicted"/>
<name>A0A5C5TZF1_9GAMM</name>
<organism evidence="1 2">
    <name type="scientific">Luteimonas marina</name>
    <dbReference type="NCBI Taxonomy" id="488485"/>
    <lineage>
        <taxon>Bacteria</taxon>
        <taxon>Pseudomonadati</taxon>
        <taxon>Pseudomonadota</taxon>
        <taxon>Gammaproteobacteria</taxon>
        <taxon>Lysobacterales</taxon>
        <taxon>Lysobacteraceae</taxon>
        <taxon>Luteimonas</taxon>
    </lineage>
</organism>
<dbReference type="Proteomes" id="UP000319980">
    <property type="component" value="Unassembled WGS sequence"/>
</dbReference>
<evidence type="ECO:0000313" key="1">
    <source>
        <dbReference type="EMBL" id="TWT19087.1"/>
    </source>
</evidence>
<reference evidence="1 2" key="1">
    <citation type="journal article" date="2008" name="Int. J. Syst. Evol. Microbiol.">
        <title>Luteimonas marina sp. nov., isolated from seawater.</title>
        <authorList>
            <person name="Baik K.S."/>
            <person name="Park S.C."/>
            <person name="Kim M.S."/>
            <person name="Kim E.M."/>
            <person name="Park C."/>
            <person name="Chun J."/>
            <person name="Seong C.N."/>
        </authorList>
    </citation>
    <scope>NUCLEOTIDE SEQUENCE [LARGE SCALE GENOMIC DNA]</scope>
    <source>
        <strain evidence="1 2">FR1330</strain>
    </source>
</reference>
<dbReference type="RefSeq" id="WP_146388202.1">
    <property type="nucleotide sequence ID" value="NZ_VOHK01000005.1"/>
</dbReference>
<sequence>MTQTLYAQDEAGNRHKVIQRVESAHEDEPGPEHGTARLVYSLDDGTPVRRVDNDTFQVVSTGAYISTVRD</sequence>
<evidence type="ECO:0000313" key="2">
    <source>
        <dbReference type="Proteomes" id="UP000319980"/>
    </source>
</evidence>